<dbReference type="AlphaFoldDB" id="A0A1Z1UXK6"/>
<geneLocation type="plasmid" evidence="2">
    <name>pVAPN1572</name>
</geneLocation>
<feature type="region of interest" description="Disordered" evidence="1">
    <location>
        <begin position="1"/>
        <end position="23"/>
    </location>
</feature>
<sequence>MNADAGRSPVLGHRQPTAPPHHPQRDVVWFRLLRTLIDELCAPIHHAGPSDPAGVGPTLRAPLAPDLPALRSAALARTARTSRRRRRHHRPPGGGRHHPDGGATGTCSSPNTSAMTSHPDRPAGISMLGHGAPPSTAINAELPASGWTSCSPTRSTKPVAIHRPRAPCSLSCGTDAAPNGSPNGCWPSLTNSTSPPAVFAPIYHPTRMPDRRLRPSQHRPGRDTQGRRGPAPLSSRARIREAIPVTRCSVWVGGDKCSYRT</sequence>
<dbReference type="EMBL" id="KX443401">
    <property type="protein sequence ID" value="ARX60133.1"/>
    <property type="molecule type" value="Genomic_DNA"/>
</dbReference>
<name>A0A1Z1UXK6_RHOHA</name>
<feature type="compositionally biased region" description="Polar residues" evidence="1">
    <location>
        <begin position="106"/>
        <end position="116"/>
    </location>
</feature>
<evidence type="ECO:0000313" key="2">
    <source>
        <dbReference type="EMBL" id="ARX60133.1"/>
    </source>
</evidence>
<keyword evidence="2" id="KW-0614">Plasmid</keyword>
<gene>
    <name evidence="2" type="ORF">pVAPN1572_0911</name>
</gene>
<feature type="compositionally biased region" description="Basic residues" evidence="1">
    <location>
        <begin position="80"/>
        <end position="91"/>
    </location>
</feature>
<feature type="region of interest" description="Disordered" evidence="1">
    <location>
        <begin position="205"/>
        <end position="238"/>
    </location>
</feature>
<evidence type="ECO:0000256" key="1">
    <source>
        <dbReference type="SAM" id="MobiDB-lite"/>
    </source>
</evidence>
<protein>
    <submittedName>
        <fullName evidence="2">Uncharacterized protein</fullName>
    </submittedName>
</protein>
<feature type="region of interest" description="Disordered" evidence="1">
    <location>
        <begin position="76"/>
        <end position="159"/>
    </location>
</feature>
<reference evidence="2" key="1">
    <citation type="journal article" date="2017" name="Genome Biol. Evol.">
        <title>Comparative Genomics of Rhodococcus equi Virulence Plasmids Indicates Host-Driven Evolution of the vap Pathogenicity Island.</title>
        <authorList>
            <person name="MacArthur I."/>
            <person name="Anastasi E."/>
            <person name="Alvarez S."/>
            <person name="Scortti M."/>
            <person name="Vazquez-Boland J.A."/>
        </authorList>
    </citation>
    <scope>NUCLEOTIDE SEQUENCE</scope>
    <source>
        <strain evidence="2">PAM1572</strain>
        <plasmid evidence="2">pVAPN1572</plasmid>
    </source>
</reference>
<feature type="compositionally biased region" description="Polar residues" evidence="1">
    <location>
        <begin position="146"/>
        <end position="156"/>
    </location>
</feature>
<accession>A0A1Z1UXK6</accession>
<proteinExistence type="predicted"/>
<organism evidence="2">
    <name type="scientific">Rhodococcus hoagii</name>
    <name type="common">Corynebacterium equii</name>
    <dbReference type="NCBI Taxonomy" id="43767"/>
    <lineage>
        <taxon>Bacteria</taxon>
        <taxon>Bacillati</taxon>
        <taxon>Actinomycetota</taxon>
        <taxon>Actinomycetes</taxon>
        <taxon>Mycobacteriales</taxon>
        <taxon>Nocardiaceae</taxon>
        <taxon>Prescottella</taxon>
    </lineage>
</organism>